<gene>
    <name evidence="2" type="ORF">HINF_LOCUS35381</name>
    <name evidence="1" type="ORF">HINF_LOCUS65721</name>
</gene>
<evidence type="ECO:0000313" key="1">
    <source>
        <dbReference type="EMBL" id="CAI9978076.1"/>
    </source>
</evidence>
<evidence type="ECO:0000313" key="3">
    <source>
        <dbReference type="Proteomes" id="UP001642409"/>
    </source>
</evidence>
<name>A0AA86RHE9_9EUKA</name>
<accession>A0AA86RHE9</accession>
<sequence length="111" mass="12909">MKRIPNILHKIRNSPSVSDSANCNSFNQANYFYLDNCYDEFHTNLLYNNSTDFITLQEAACIKMKIEYKNAELKTLIMQASYISECQLRINENIEIMRRNASKLIGSAIFQ</sequence>
<dbReference type="EMBL" id="CATOUU010001183">
    <property type="protein sequence ID" value="CAI9978076.1"/>
    <property type="molecule type" value="Genomic_DNA"/>
</dbReference>
<protein>
    <submittedName>
        <fullName evidence="2">Hypothetical_protein</fullName>
    </submittedName>
</protein>
<proteinExistence type="predicted"/>
<evidence type="ECO:0000313" key="2">
    <source>
        <dbReference type="EMBL" id="CAL6034297.1"/>
    </source>
</evidence>
<reference evidence="1" key="1">
    <citation type="submission" date="2023-06" db="EMBL/GenBank/DDBJ databases">
        <authorList>
            <person name="Kurt Z."/>
        </authorList>
    </citation>
    <scope>NUCLEOTIDE SEQUENCE</scope>
</reference>
<dbReference type="Proteomes" id="UP001642409">
    <property type="component" value="Unassembled WGS sequence"/>
</dbReference>
<reference evidence="2 3" key="2">
    <citation type="submission" date="2024-07" db="EMBL/GenBank/DDBJ databases">
        <authorList>
            <person name="Akdeniz Z."/>
        </authorList>
    </citation>
    <scope>NUCLEOTIDE SEQUENCE [LARGE SCALE GENOMIC DNA]</scope>
</reference>
<comment type="caution">
    <text evidence="1">The sequence shown here is derived from an EMBL/GenBank/DDBJ whole genome shotgun (WGS) entry which is preliminary data.</text>
</comment>
<keyword evidence="3" id="KW-1185">Reference proteome</keyword>
<dbReference type="AlphaFoldDB" id="A0AA86RHE9"/>
<organism evidence="1">
    <name type="scientific">Hexamita inflata</name>
    <dbReference type="NCBI Taxonomy" id="28002"/>
    <lineage>
        <taxon>Eukaryota</taxon>
        <taxon>Metamonada</taxon>
        <taxon>Diplomonadida</taxon>
        <taxon>Hexamitidae</taxon>
        <taxon>Hexamitinae</taxon>
        <taxon>Hexamita</taxon>
    </lineage>
</organism>
<dbReference type="EMBL" id="CAXDID020000128">
    <property type="protein sequence ID" value="CAL6034297.1"/>
    <property type="molecule type" value="Genomic_DNA"/>
</dbReference>